<keyword evidence="2" id="KW-1185">Reference proteome</keyword>
<dbReference type="EMBL" id="JAPDDR010000006">
    <property type="protein sequence ID" value="MCW1914653.1"/>
    <property type="molecule type" value="Genomic_DNA"/>
</dbReference>
<evidence type="ECO:0000313" key="2">
    <source>
        <dbReference type="Proteomes" id="UP001165653"/>
    </source>
</evidence>
<accession>A0ABT3G484</accession>
<proteinExistence type="predicted"/>
<name>A0ABT3G484_9BACT</name>
<gene>
    <name evidence="1" type="ORF">OJ996_13785</name>
</gene>
<protein>
    <submittedName>
        <fullName evidence="1">Uncharacterized protein</fullName>
    </submittedName>
</protein>
<comment type="caution">
    <text evidence="1">The sequence shown here is derived from an EMBL/GenBank/DDBJ whole genome shotgun (WGS) entry which is preliminary data.</text>
</comment>
<sequence length="84" mass="9409">MIIVQMSRSLKLSLTNLQVFIDCYEPVGRDKTSLDLFWLKDDSLTDLDNLPEPADLADEIIENIEAGLNSFRAVAALLQISGKR</sequence>
<dbReference type="Proteomes" id="UP001165653">
    <property type="component" value="Unassembled WGS sequence"/>
</dbReference>
<organism evidence="1 2">
    <name type="scientific">Luteolibacter rhizosphaerae</name>
    <dbReference type="NCBI Taxonomy" id="2989719"/>
    <lineage>
        <taxon>Bacteria</taxon>
        <taxon>Pseudomonadati</taxon>
        <taxon>Verrucomicrobiota</taxon>
        <taxon>Verrucomicrobiia</taxon>
        <taxon>Verrucomicrobiales</taxon>
        <taxon>Verrucomicrobiaceae</taxon>
        <taxon>Luteolibacter</taxon>
    </lineage>
</organism>
<evidence type="ECO:0000313" key="1">
    <source>
        <dbReference type="EMBL" id="MCW1914653.1"/>
    </source>
</evidence>
<reference evidence="1" key="1">
    <citation type="submission" date="2022-10" db="EMBL/GenBank/DDBJ databases">
        <title>Luteolibacter sp. GHJ8, whole genome shotgun sequencing project.</title>
        <authorList>
            <person name="Zhao G."/>
            <person name="Shen L."/>
        </authorList>
    </citation>
    <scope>NUCLEOTIDE SEQUENCE</scope>
    <source>
        <strain evidence="1">GHJ8</strain>
    </source>
</reference>